<dbReference type="EnsemblPlants" id="EMT08970">
    <property type="protein sequence ID" value="EMT08970"/>
    <property type="gene ID" value="F775_07985"/>
</dbReference>
<evidence type="ECO:0000313" key="1">
    <source>
        <dbReference type="EnsemblPlants" id="EMT08970"/>
    </source>
</evidence>
<sequence>MQLFSELDKMCLKKRAIGLYRKNGMLFFAASPSLAAQPRCPCFQCTAVPVQVSRVQASVSGYYKLGSIVAVIGNFYMTHHHHVHAPDLGECSRKNFVVPLLDSKQAIHDQPCASYGVSINRLTGRVTAGVINEETMKSLDNKTDYLFPMSLLLQNCRPIGYVVVMLVLSSGWLLVPYKSCHNMKRLQKVSRSGIFFPGIR</sequence>
<dbReference type="AlphaFoldDB" id="M8B5T5"/>
<proteinExistence type="predicted"/>
<name>M8B5T5_AEGTA</name>
<accession>M8B5T5</accession>
<protein>
    <submittedName>
        <fullName evidence="1">Uncharacterized protein</fullName>
    </submittedName>
</protein>
<organism evidence="1">
    <name type="scientific">Aegilops tauschii</name>
    <name type="common">Tausch's goatgrass</name>
    <name type="synonym">Aegilops squarrosa</name>
    <dbReference type="NCBI Taxonomy" id="37682"/>
    <lineage>
        <taxon>Eukaryota</taxon>
        <taxon>Viridiplantae</taxon>
        <taxon>Streptophyta</taxon>
        <taxon>Embryophyta</taxon>
        <taxon>Tracheophyta</taxon>
        <taxon>Spermatophyta</taxon>
        <taxon>Magnoliopsida</taxon>
        <taxon>Liliopsida</taxon>
        <taxon>Poales</taxon>
        <taxon>Poaceae</taxon>
        <taxon>BOP clade</taxon>
        <taxon>Pooideae</taxon>
        <taxon>Triticodae</taxon>
        <taxon>Triticeae</taxon>
        <taxon>Triticinae</taxon>
        <taxon>Aegilops</taxon>
    </lineage>
</organism>
<reference evidence="1" key="1">
    <citation type="submission" date="2015-06" db="UniProtKB">
        <authorList>
            <consortium name="EnsemblPlants"/>
        </authorList>
    </citation>
    <scope>IDENTIFICATION</scope>
</reference>